<evidence type="ECO:0000256" key="2">
    <source>
        <dbReference type="ARBA" id="ARBA00022448"/>
    </source>
</evidence>
<feature type="compositionally biased region" description="Polar residues" evidence="9">
    <location>
        <begin position="139"/>
        <end position="159"/>
    </location>
</feature>
<dbReference type="InterPro" id="IPR045863">
    <property type="entry name" value="CorA_TM1_TM2"/>
</dbReference>
<dbReference type="EMBL" id="VRMN01000004">
    <property type="protein sequence ID" value="KAA8495161.1"/>
    <property type="molecule type" value="Genomic_DNA"/>
</dbReference>
<sequence length="786" mass="85922">MPKLRLRRFFDASSSSSSSVDAALRDSDGDEGHGVFSEQESSPSYHGAVGRGEGGSGGLLASAAHRASRLRRDLPGASAHGYSADSDMEELVLQPQADASLDEVELNSHVAGPMQSLSTNDSLDDLLQQDRPFERSHTGRSQTHVPLTQAQAQARTLSDSEMEQDPQIARRSTFSRYVSQYELNDLLDHAGAPLPHGSGLEQVAQAAVEQQAMGSGTTNTPALGPDAAPHAAAPPADLLDLALDMVGSQGPVDDVPMAAVAAAQVNMADSKLRERKQARRGDDLGQNDQAECAPGHAATEPNAVAAEHAAPAKTEASPSASQKAPLSPKRVTIREEAKMEQQHGPASFTSFSASAPSFPNAVSSEGSNAKSQQAFSPRHGLDGRDSVAAQKEDVEIQDAVDKLSQRAAELDFLHFEPDGSSRPRSLSRHDILEEARLSMPTGIPKRSEIARLLSTRKLDLDDVATRETFASLLNVKGKKSTKKALHQFLQNDLQARDIRQVDPAFSAKPTLWVRHSAIVLNLEGVRALICHDKLFLFNPTSKRVTEAARIIEHRLRHVPNMDDAFMPFEFQALEGVLMATVMALEHEFEGLEPQFKKMLKEDLSGSRLTTMRLEQLRFGKNQLNQFLKKAHGFQTALGEVLEEDEDMSNMYLTEKYKAGLKPRNPLDHDEVEMLLESYLQVVDDIASRAELLDEAVDDMEELVGLHLDSLRNKLLILDLVLSILSMMITFGGMIAGFFGMNLEIPPFFSDGSKYWFLAVVLFIIVSIALVSWFGVMLLKRAGLYIN</sequence>
<evidence type="ECO:0000256" key="9">
    <source>
        <dbReference type="SAM" id="MobiDB-lite"/>
    </source>
</evidence>
<dbReference type="GO" id="GO:0015095">
    <property type="term" value="F:magnesium ion transmembrane transporter activity"/>
    <property type="evidence" value="ECO:0007669"/>
    <property type="project" value="TreeGrafter"/>
</dbReference>
<keyword evidence="7" id="KW-0406">Ion transport</keyword>
<feature type="compositionally biased region" description="Low complexity" evidence="9">
    <location>
        <begin position="296"/>
        <end position="316"/>
    </location>
</feature>
<protein>
    <submittedName>
        <fullName evidence="11">Mitochondrial inner membrane magnesium transporter mrs2</fullName>
    </submittedName>
</protein>
<evidence type="ECO:0000256" key="8">
    <source>
        <dbReference type="ARBA" id="ARBA00023136"/>
    </source>
</evidence>
<dbReference type="SUPFAM" id="SSF144083">
    <property type="entry name" value="Magnesium transport protein CorA, transmembrane region"/>
    <property type="match status" value="1"/>
</dbReference>
<keyword evidence="5" id="KW-0809">Transit peptide</keyword>
<dbReference type="Gene3D" id="1.20.58.340">
    <property type="entry name" value="Magnesium transport protein CorA, transmembrane region"/>
    <property type="match status" value="1"/>
</dbReference>
<feature type="region of interest" description="Disordered" evidence="9">
    <location>
        <begin position="205"/>
        <end position="231"/>
    </location>
</feature>
<feature type="region of interest" description="Disordered" evidence="9">
    <location>
        <begin position="135"/>
        <end position="170"/>
    </location>
</feature>
<evidence type="ECO:0000256" key="5">
    <source>
        <dbReference type="ARBA" id="ARBA00022946"/>
    </source>
</evidence>
<feature type="compositionally biased region" description="Polar residues" evidence="9">
    <location>
        <begin position="365"/>
        <end position="375"/>
    </location>
</feature>
<feature type="compositionally biased region" description="Low complexity" evidence="9">
    <location>
        <begin position="345"/>
        <end position="364"/>
    </location>
</feature>
<proteinExistence type="predicted"/>
<organism evidence="11 12">
    <name type="scientific">Porphyridium purpureum</name>
    <name type="common">Red alga</name>
    <name type="synonym">Porphyridium cruentum</name>
    <dbReference type="NCBI Taxonomy" id="35688"/>
    <lineage>
        <taxon>Eukaryota</taxon>
        <taxon>Rhodophyta</taxon>
        <taxon>Bangiophyceae</taxon>
        <taxon>Porphyridiales</taxon>
        <taxon>Porphyridiaceae</taxon>
        <taxon>Porphyridium</taxon>
    </lineage>
</organism>
<accession>A0A5J4YUH2</accession>
<dbReference type="InterPro" id="IPR039204">
    <property type="entry name" value="MRS2-like"/>
</dbReference>
<reference evidence="12" key="1">
    <citation type="journal article" date="2019" name="Nat. Commun.">
        <title>Expansion of phycobilisome linker gene families in mesophilic red algae.</title>
        <authorList>
            <person name="Lee J."/>
            <person name="Kim D."/>
            <person name="Bhattacharya D."/>
            <person name="Yoon H.S."/>
        </authorList>
    </citation>
    <scope>NUCLEOTIDE SEQUENCE [LARGE SCALE GENOMIC DNA]</scope>
    <source>
        <strain evidence="12">CCMP 1328</strain>
    </source>
</reference>
<feature type="region of interest" description="Disordered" evidence="9">
    <location>
        <begin position="1"/>
        <end position="67"/>
    </location>
</feature>
<gene>
    <name evidence="11" type="ORF">FVE85_3402</name>
</gene>
<feature type="compositionally biased region" description="Low complexity" evidence="9">
    <location>
        <begin position="221"/>
        <end position="231"/>
    </location>
</feature>
<evidence type="ECO:0000256" key="6">
    <source>
        <dbReference type="ARBA" id="ARBA00022989"/>
    </source>
</evidence>
<evidence type="ECO:0000313" key="11">
    <source>
        <dbReference type="EMBL" id="KAA8495161.1"/>
    </source>
</evidence>
<evidence type="ECO:0000256" key="7">
    <source>
        <dbReference type="ARBA" id="ARBA00023065"/>
    </source>
</evidence>
<dbReference type="Gene3D" id="2.40.128.330">
    <property type="match status" value="1"/>
</dbReference>
<feature type="compositionally biased region" description="Basic and acidic residues" evidence="9">
    <location>
        <begin position="332"/>
        <end position="341"/>
    </location>
</feature>
<keyword evidence="4" id="KW-0460">Magnesium</keyword>
<keyword evidence="12" id="KW-1185">Reference proteome</keyword>
<evidence type="ECO:0000313" key="12">
    <source>
        <dbReference type="Proteomes" id="UP000324585"/>
    </source>
</evidence>
<dbReference type="Proteomes" id="UP000324585">
    <property type="component" value="Unassembled WGS sequence"/>
</dbReference>
<dbReference type="OrthoDB" id="5695at2759"/>
<name>A0A5J4YUH2_PORPP</name>
<dbReference type="GO" id="GO:0016020">
    <property type="term" value="C:membrane"/>
    <property type="evidence" value="ECO:0007669"/>
    <property type="project" value="UniProtKB-SubCell"/>
</dbReference>
<comment type="caution">
    <text evidence="11">The sequence shown here is derived from an EMBL/GenBank/DDBJ whole genome shotgun (WGS) entry which is preliminary data.</text>
</comment>
<feature type="transmembrane region" description="Helical" evidence="10">
    <location>
        <begin position="754"/>
        <end position="778"/>
    </location>
</feature>
<feature type="compositionally biased region" description="Basic and acidic residues" evidence="9">
    <location>
        <begin position="23"/>
        <end position="33"/>
    </location>
</feature>
<dbReference type="AlphaFoldDB" id="A0A5J4YUH2"/>
<feature type="transmembrane region" description="Helical" evidence="10">
    <location>
        <begin position="715"/>
        <end position="742"/>
    </location>
</feature>
<evidence type="ECO:0000256" key="3">
    <source>
        <dbReference type="ARBA" id="ARBA00022692"/>
    </source>
</evidence>
<feature type="region of interest" description="Disordered" evidence="9">
    <location>
        <begin position="268"/>
        <end position="385"/>
    </location>
</feature>
<feature type="compositionally biased region" description="Low complexity" evidence="9">
    <location>
        <begin position="11"/>
        <end position="22"/>
    </location>
</feature>
<evidence type="ECO:0000256" key="4">
    <source>
        <dbReference type="ARBA" id="ARBA00022842"/>
    </source>
</evidence>
<dbReference type="PANTHER" id="PTHR13890:SF0">
    <property type="entry name" value="MAGNESIUM TRANSPORTER MRS2 HOMOLOG, MITOCHONDRIAL"/>
    <property type="match status" value="1"/>
</dbReference>
<comment type="subcellular location">
    <subcellularLocation>
        <location evidence="1">Membrane</location>
        <topology evidence="1">Multi-pass membrane protein</topology>
    </subcellularLocation>
</comment>
<keyword evidence="2" id="KW-0813">Transport</keyword>
<keyword evidence="3 10" id="KW-0812">Transmembrane</keyword>
<evidence type="ECO:0000256" key="10">
    <source>
        <dbReference type="SAM" id="Phobius"/>
    </source>
</evidence>
<dbReference type="Pfam" id="PF22099">
    <property type="entry name" value="MRS2-like"/>
    <property type="match status" value="1"/>
</dbReference>
<feature type="compositionally biased region" description="Gly residues" evidence="9">
    <location>
        <begin position="49"/>
        <end position="58"/>
    </location>
</feature>
<keyword evidence="6 10" id="KW-1133">Transmembrane helix</keyword>
<keyword evidence="8 10" id="KW-0472">Membrane</keyword>
<dbReference type="CDD" id="cd12823">
    <property type="entry name" value="Mrs2_Mfm1p-like"/>
    <property type="match status" value="1"/>
</dbReference>
<dbReference type="PANTHER" id="PTHR13890">
    <property type="entry name" value="RNA SPLICING PROTEIN MRS2, MITOCHONDRIAL"/>
    <property type="match status" value="1"/>
</dbReference>
<evidence type="ECO:0000256" key="1">
    <source>
        <dbReference type="ARBA" id="ARBA00004141"/>
    </source>
</evidence>